<evidence type="ECO:0000313" key="2">
    <source>
        <dbReference type="EMBL" id="CAB4133869.1"/>
    </source>
</evidence>
<protein>
    <submittedName>
        <fullName evidence="3">Single-strand annealing protein SAK3</fullName>
    </submittedName>
</protein>
<dbReference type="Pfam" id="PF06378">
    <property type="entry name" value="SSAP_Sak"/>
    <property type="match status" value="1"/>
</dbReference>
<feature type="domain" description="SSAP RNA binding" evidence="1">
    <location>
        <begin position="2"/>
        <end position="124"/>
    </location>
</feature>
<gene>
    <name evidence="2" type="ORF">UFOVP263_30</name>
    <name evidence="3" type="ORF">UFOVP91_33</name>
</gene>
<organism evidence="3">
    <name type="scientific">uncultured Caudovirales phage</name>
    <dbReference type="NCBI Taxonomy" id="2100421"/>
    <lineage>
        <taxon>Viruses</taxon>
        <taxon>Duplodnaviria</taxon>
        <taxon>Heunggongvirae</taxon>
        <taxon>Uroviricota</taxon>
        <taxon>Caudoviricetes</taxon>
        <taxon>Peduoviridae</taxon>
        <taxon>Maltschvirus</taxon>
        <taxon>Maltschvirus maltsch</taxon>
    </lineage>
</organism>
<proteinExistence type="predicted"/>
<dbReference type="EMBL" id="LR797827">
    <property type="protein sequence ID" value="CAB4242061.1"/>
    <property type="molecule type" value="Genomic_DNA"/>
</dbReference>
<accession>A0A6J5TB24</accession>
<sequence length="189" mass="21299">MKTFSELRKINVNDFTEKKGQLTYLSWTWAVDTLLQNDESATWEFPEPKVFNDTMMVFCNVTAMGKTMKMQLPVMDNRNNAITNPDARKISDATMRCLAKCIACFGIGLYIYAGEDLPSVENTRLSVQEWIDAIEIAPSPEALKATFAKAYGEYKSSSEDASKIKAAYDNMKTIFSERAVEQKGEQDAN</sequence>
<evidence type="ECO:0000259" key="1">
    <source>
        <dbReference type="Pfam" id="PF06378"/>
    </source>
</evidence>
<dbReference type="EMBL" id="LR796275">
    <property type="protein sequence ID" value="CAB4133869.1"/>
    <property type="molecule type" value="Genomic_DNA"/>
</dbReference>
<name>A0A6J5TB24_9CAUD</name>
<dbReference type="InterPro" id="IPR009425">
    <property type="entry name" value="DSRM_SSAP"/>
</dbReference>
<evidence type="ECO:0000313" key="3">
    <source>
        <dbReference type="EMBL" id="CAB4242061.1"/>
    </source>
</evidence>
<reference evidence="3" key="1">
    <citation type="submission" date="2020-05" db="EMBL/GenBank/DDBJ databases">
        <authorList>
            <person name="Chiriac C."/>
            <person name="Salcher M."/>
            <person name="Ghai R."/>
            <person name="Kavagutti S V."/>
        </authorList>
    </citation>
    <scope>NUCLEOTIDE SEQUENCE</scope>
</reference>